<sequence>MQDKLQQRLNSLKSEYAAGQKMLADLEAQQSNLRDTLLRISGAIQVLEEALSEADTPEASPPLNTNNVNSDSPQVNDSVGTPQSITNS</sequence>
<gene>
    <name evidence="3" type="ORF">C7B82_02860</name>
</gene>
<protein>
    <submittedName>
        <fullName evidence="3">Uncharacterized protein</fullName>
    </submittedName>
</protein>
<evidence type="ECO:0000313" key="4">
    <source>
        <dbReference type="Proteomes" id="UP000239576"/>
    </source>
</evidence>
<name>A0A2T1ENX7_9CYAN</name>
<proteinExistence type="predicted"/>
<reference evidence="3 4" key="2">
    <citation type="submission" date="2018-03" db="EMBL/GenBank/DDBJ databases">
        <title>The ancient ancestry and fast evolution of plastids.</title>
        <authorList>
            <person name="Moore K.R."/>
            <person name="Magnabosco C."/>
            <person name="Momper L."/>
            <person name="Gold D.A."/>
            <person name="Bosak T."/>
            <person name="Fournier G.P."/>
        </authorList>
    </citation>
    <scope>NUCLEOTIDE SEQUENCE [LARGE SCALE GENOMIC DNA]</scope>
    <source>
        <strain evidence="3 4">ULC18</strain>
    </source>
</reference>
<dbReference type="OrthoDB" id="5198170at2"/>
<evidence type="ECO:0000313" key="3">
    <source>
        <dbReference type="EMBL" id="PSB34421.1"/>
    </source>
</evidence>
<dbReference type="Proteomes" id="UP000239576">
    <property type="component" value="Unassembled WGS sequence"/>
</dbReference>
<feature type="coiled-coil region" evidence="1">
    <location>
        <begin position="2"/>
        <end position="29"/>
    </location>
</feature>
<feature type="compositionally biased region" description="Polar residues" evidence="2">
    <location>
        <begin position="62"/>
        <end position="88"/>
    </location>
</feature>
<feature type="region of interest" description="Disordered" evidence="2">
    <location>
        <begin position="51"/>
        <end position="88"/>
    </location>
</feature>
<keyword evidence="1" id="KW-0175">Coiled coil</keyword>
<evidence type="ECO:0000256" key="1">
    <source>
        <dbReference type="SAM" id="Coils"/>
    </source>
</evidence>
<reference evidence="4" key="1">
    <citation type="submission" date="2018-02" db="EMBL/GenBank/DDBJ databases">
        <authorList>
            <person name="Moore K."/>
            <person name="Momper L."/>
        </authorList>
    </citation>
    <scope>NUCLEOTIDE SEQUENCE [LARGE SCALE GENOMIC DNA]</scope>
    <source>
        <strain evidence="4">ULC18</strain>
    </source>
</reference>
<organism evidence="3 4">
    <name type="scientific">Stenomitos frigidus ULC18</name>
    <dbReference type="NCBI Taxonomy" id="2107698"/>
    <lineage>
        <taxon>Bacteria</taxon>
        <taxon>Bacillati</taxon>
        <taxon>Cyanobacteriota</taxon>
        <taxon>Cyanophyceae</taxon>
        <taxon>Leptolyngbyales</taxon>
        <taxon>Leptolyngbyaceae</taxon>
        <taxon>Stenomitos</taxon>
    </lineage>
</organism>
<keyword evidence="4" id="KW-1185">Reference proteome</keyword>
<comment type="caution">
    <text evidence="3">The sequence shown here is derived from an EMBL/GenBank/DDBJ whole genome shotgun (WGS) entry which is preliminary data.</text>
</comment>
<evidence type="ECO:0000256" key="2">
    <source>
        <dbReference type="SAM" id="MobiDB-lite"/>
    </source>
</evidence>
<dbReference type="RefSeq" id="WP_106254795.1">
    <property type="nucleotide sequence ID" value="NZ_CAWNSW010000073.1"/>
</dbReference>
<accession>A0A2T1ENX7</accession>
<dbReference type="AlphaFoldDB" id="A0A2T1ENX7"/>
<dbReference type="EMBL" id="PVWK01000014">
    <property type="protein sequence ID" value="PSB34421.1"/>
    <property type="molecule type" value="Genomic_DNA"/>
</dbReference>